<evidence type="ECO:0000313" key="3">
    <source>
        <dbReference type="Proteomes" id="UP000217005"/>
    </source>
</evidence>
<comment type="caution">
    <text evidence="2">The sequence shown here is derived from an EMBL/GenBank/DDBJ whole genome shotgun (WGS) entry which is preliminary data.</text>
</comment>
<gene>
    <name evidence="2" type="ORF">CEG14_13990</name>
</gene>
<keyword evidence="1" id="KW-0812">Transmembrane</keyword>
<accession>A0A261SGM0</accession>
<dbReference type="OrthoDB" id="8812328at2"/>
<dbReference type="Proteomes" id="UP000217005">
    <property type="component" value="Unassembled WGS sequence"/>
</dbReference>
<feature type="transmembrane region" description="Helical" evidence="1">
    <location>
        <begin position="12"/>
        <end position="32"/>
    </location>
</feature>
<dbReference type="RefSeq" id="WP_094826946.1">
    <property type="nucleotide sequence ID" value="NZ_NEVL01000003.1"/>
</dbReference>
<feature type="transmembrane region" description="Helical" evidence="1">
    <location>
        <begin position="52"/>
        <end position="72"/>
    </location>
</feature>
<organism evidence="2 3">
    <name type="scientific">Bordetella genomosp. 1</name>
    <dbReference type="NCBI Taxonomy" id="1395607"/>
    <lineage>
        <taxon>Bacteria</taxon>
        <taxon>Pseudomonadati</taxon>
        <taxon>Pseudomonadota</taxon>
        <taxon>Betaproteobacteria</taxon>
        <taxon>Burkholderiales</taxon>
        <taxon>Alcaligenaceae</taxon>
        <taxon>Bordetella</taxon>
    </lineage>
</organism>
<evidence type="ECO:0008006" key="4">
    <source>
        <dbReference type="Google" id="ProtNLM"/>
    </source>
</evidence>
<dbReference type="AlphaFoldDB" id="A0A261SGM0"/>
<protein>
    <recommendedName>
        <fullName evidence="4">DUF2243 domain-containing protein</fullName>
    </recommendedName>
</protein>
<reference evidence="2 3" key="1">
    <citation type="submission" date="2017-05" db="EMBL/GenBank/DDBJ databases">
        <title>Complete and WGS of Bordetella genogroups.</title>
        <authorList>
            <person name="Spilker T."/>
            <person name="LiPuma J."/>
        </authorList>
    </citation>
    <scope>NUCLEOTIDE SEQUENCE [LARGE SCALE GENOMIC DNA]</scope>
    <source>
        <strain evidence="2 3">AU17610</strain>
    </source>
</reference>
<dbReference type="EMBL" id="NEVL01000003">
    <property type="protein sequence ID" value="OZI36137.1"/>
    <property type="molecule type" value="Genomic_DNA"/>
</dbReference>
<proteinExistence type="predicted"/>
<feature type="transmembrane region" description="Helical" evidence="1">
    <location>
        <begin position="92"/>
        <end position="111"/>
    </location>
</feature>
<evidence type="ECO:0000313" key="2">
    <source>
        <dbReference type="EMBL" id="OZI36137.1"/>
    </source>
</evidence>
<sequence>MMRADTGLTRAGLLLGFAMGGFFDGILLHQILQWHHLLSAIQSGPYASLRMQVTVDGLFHALMYVVAALGLWQLHRARAAMNGQRRRLWGAFWMGFGGWHAIDAVVSHWLLGIHRIRMDTEVPLLWDLGWLVVFGLLPLLVGWRMQRGDGAGPPARSRRGAAALGLLIAGAAALNLFPPREDLGTTVVTLRPGASPAALIQSLAERDARVVWSSADGGVWVLHGLALRDRIALYGAGALYVSGAATPSGCSAWVSPSARVSL</sequence>
<keyword evidence="1" id="KW-1133">Transmembrane helix</keyword>
<dbReference type="Pfam" id="PF10002">
    <property type="entry name" value="DUF2243"/>
    <property type="match status" value="1"/>
</dbReference>
<feature type="transmembrane region" description="Helical" evidence="1">
    <location>
        <begin position="123"/>
        <end position="141"/>
    </location>
</feature>
<evidence type="ECO:0000256" key="1">
    <source>
        <dbReference type="SAM" id="Phobius"/>
    </source>
</evidence>
<keyword evidence="1" id="KW-0472">Membrane</keyword>
<dbReference type="InterPro" id="IPR018719">
    <property type="entry name" value="DUF2243_membrane"/>
</dbReference>
<name>A0A261SGM0_9BORD</name>